<dbReference type="SUPFAM" id="SSF48264">
    <property type="entry name" value="Cytochrome P450"/>
    <property type="match status" value="2"/>
</dbReference>
<comment type="cofactor">
    <cofactor evidence="5">
        <name>heme</name>
        <dbReference type="ChEBI" id="CHEBI:30413"/>
    </cofactor>
</comment>
<name>A0A443NQB3_9MAGN</name>
<dbReference type="GO" id="GO:0020037">
    <property type="term" value="F:heme binding"/>
    <property type="evidence" value="ECO:0007669"/>
    <property type="project" value="InterPro"/>
</dbReference>
<evidence type="ECO:0000256" key="7">
    <source>
        <dbReference type="SAM" id="Phobius"/>
    </source>
</evidence>
<proteinExistence type="inferred from homology"/>
<evidence type="ECO:0000256" key="1">
    <source>
        <dbReference type="ARBA" id="ARBA00010617"/>
    </source>
</evidence>
<dbReference type="Gene3D" id="1.10.630.10">
    <property type="entry name" value="Cytochrome P450"/>
    <property type="match status" value="2"/>
</dbReference>
<dbReference type="InterPro" id="IPR001128">
    <property type="entry name" value="Cyt_P450"/>
</dbReference>
<keyword evidence="3 6" id="KW-0560">Oxidoreductase</keyword>
<keyword evidence="7" id="KW-0812">Transmembrane</keyword>
<keyword evidence="2 5" id="KW-0479">Metal-binding</keyword>
<dbReference type="PRINTS" id="PR00385">
    <property type="entry name" value="P450"/>
</dbReference>
<reference evidence="8 9" key="1">
    <citation type="journal article" date="2019" name="Nat. Plants">
        <title>Stout camphor tree genome fills gaps in understanding of flowering plant genome evolution.</title>
        <authorList>
            <person name="Chaw S.M."/>
            <person name="Liu Y.C."/>
            <person name="Wu Y.W."/>
            <person name="Wang H.Y."/>
            <person name="Lin C.I."/>
            <person name="Wu C.S."/>
            <person name="Ke H.M."/>
            <person name="Chang L.Y."/>
            <person name="Hsu C.Y."/>
            <person name="Yang H.T."/>
            <person name="Sudianto E."/>
            <person name="Hsu M.H."/>
            <person name="Wu K.P."/>
            <person name="Wang L.N."/>
            <person name="Leebens-Mack J.H."/>
            <person name="Tsai I.J."/>
        </authorList>
    </citation>
    <scope>NUCLEOTIDE SEQUENCE [LARGE SCALE GENOMIC DNA]</scope>
    <source>
        <strain evidence="9">cv. Chaw 1501</strain>
        <tissue evidence="8">Young leaves</tissue>
    </source>
</reference>
<comment type="caution">
    <text evidence="8">The sequence shown here is derived from an EMBL/GenBank/DDBJ whole genome shotgun (WGS) entry which is preliminary data.</text>
</comment>
<keyword evidence="6" id="KW-0503">Monooxygenase</keyword>
<dbReference type="PANTHER" id="PTHR24296">
    <property type="entry name" value="CYTOCHROME P450"/>
    <property type="match status" value="1"/>
</dbReference>
<feature type="transmembrane region" description="Helical" evidence="7">
    <location>
        <begin position="6"/>
        <end position="27"/>
    </location>
</feature>
<dbReference type="Pfam" id="PF00067">
    <property type="entry name" value="p450"/>
    <property type="match status" value="2"/>
</dbReference>
<keyword evidence="7" id="KW-1133">Transmembrane helix</keyword>
<dbReference type="GO" id="GO:0005506">
    <property type="term" value="F:iron ion binding"/>
    <property type="evidence" value="ECO:0007669"/>
    <property type="project" value="InterPro"/>
</dbReference>
<evidence type="ECO:0000256" key="2">
    <source>
        <dbReference type="ARBA" id="ARBA00022723"/>
    </source>
</evidence>
<evidence type="ECO:0000256" key="4">
    <source>
        <dbReference type="ARBA" id="ARBA00023004"/>
    </source>
</evidence>
<dbReference type="InterPro" id="IPR002401">
    <property type="entry name" value="Cyt_P450_E_grp-I"/>
</dbReference>
<keyword evidence="7" id="KW-0472">Membrane</keyword>
<dbReference type="GO" id="GO:0004497">
    <property type="term" value="F:monooxygenase activity"/>
    <property type="evidence" value="ECO:0007669"/>
    <property type="project" value="UniProtKB-KW"/>
</dbReference>
<gene>
    <name evidence="8" type="ORF">CKAN_00935900</name>
</gene>
<sequence length="683" mass="79573">MDILFSVLTLAATAVFILFISFSIFLLRIYTGKSFKSSLYPPVKGTVFHQLFYFNRIYDELTSYAREHPTFRLLALSHSEFYTVDQRNVEHVLKTRFNQYSKGEYNCKIVRDLFGDGIFAVDGDRWRHQRKLASFEFSTRVLRDFSCAVFRRNAAKLAGIVSEHEMGKQTLDIQDLLMKCTLDSIFKVGFGVDLNCLGGSSKDGTAFITAFDESNGLVYWRYVDFLWKIKRFFNVGSEAVLRKNVKLIDDFVYQVIRNKRKQLSSQVHCNDKEDILSRFLVESEKDPDKMSDRYLRDIILNFIVAGKDTTANTLSWFFYMMCKHPLIQEKISQQVRQVIDGDGCGNVDDFVGKLTEEKLDKMHYLHAALTETLRLYPAVPVDGRCAETDDILPDGFKVNQGDGVYYLAYSMGRMTNIWGEDAEEFRPERWLKNGIFCPESPFKFVSFHAGPRICLGKEFAYRQMKIISMVLLRFFKFQMEDEKQQVRYKTMFTLHIDGGLKLRVFARFLMEGEKDPKNMTTDDRYLRDIIFSFIIAGRDSTANTLTWFIYMIRKYPHIQDKIAQELKEATKADPNVSISKFAASITEEALENMNYLHATLSETLRLYPVVPVDAKNTDEDDILPDGFRVKKREMLNFVPYAMGRMTYIWGRMQRYSDLRDGLRMEFTDLNHLSNSLLFRLVDY</sequence>
<dbReference type="CDD" id="cd11064">
    <property type="entry name" value="CYP86A"/>
    <property type="match status" value="1"/>
</dbReference>
<feature type="binding site" description="axial binding residue" evidence="5">
    <location>
        <position position="454"/>
    </location>
    <ligand>
        <name>heme</name>
        <dbReference type="ChEBI" id="CHEBI:30413"/>
    </ligand>
    <ligandPart>
        <name>Fe</name>
        <dbReference type="ChEBI" id="CHEBI:18248"/>
    </ligandPart>
</feature>
<dbReference type="PROSITE" id="PS00086">
    <property type="entry name" value="CYTOCHROME_P450"/>
    <property type="match status" value="1"/>
</dbReference>
<evidence type="ECO:0000256" key="5">
    <source>
        <dbReference type="PIRSR" id="PIRSR602401-1"/>
    </source>
</evidence>
<accession>A0A443NQB3</accession>
<comment type="similarity">
    <text evidence="1 6">Belongs to the cytochrome P450 family.</text>
</comment>
<dbReference type="GO" id="GO:0006629">
    <property type="term" value="P:lipid metabolic process"/>
    <property type="evidence" value="ECO:0007669"/>
    <property type="project" value="UniProtKB-ARBA"/>
</dbReference>
<evidence type="ECO:0000313" key="9">
    <source>
        <dbReference type="Proteomes" id="UP000283530"/>
    </source>
</evidence>
<keyword evidence="9" id="KW-1185">Reference proteome</keyword>
<evidence type="ECO:0000256" key="3">
    <source>
        <dbReference type="ARBA" id="ARBA00023002"/>
    </source>
</evidence>
<dbReference type="PRINTS" id="PR00463">
    <property type="entry name" value="EP450I"/>
</dbReference>
<protein>
    <submittedName>
        <fullName evidence="8">p450 domain-containing protein</fullName>
    </submittedName>
</protein>
<keyword evidence="4 5" id="KW-0408">Iron</keyword>
<dbReference type="STRING" id="337451.A0A443NQB3"/>
<dbReference type="OrthoDB" id="1470350at2759"/>
<dbReference type="Proteomes" id="UP000283530">
    <property type="component" value="Unassembled WGS sequence"/>
</dbReference>
<dbReference type="EMBL" id="QPKB01000003">
    <property type="protein sequence ID" value="RWR80706.1"/>
    <property type="molecule type" value="Genomic_DNA"/>
</dbReference>
<keyword evidence="5 6" id="KW-0349">Heme</keyword>
<evidence type="ECO:0000256" key="6">
    <source>
        <dbReference type="RuleBase" id="RU000461"/>
    </source>
</evidence>
<dbReference type="InterPro" id="IPR017972">
    <property type="entry name" value="Cyt_P450_CS"/>
</dbReference>
<dbReference type="AlphaFoldDB" id="A0A443NQB3"/>
<dbReference type="GO" id="GO:0016705">
    <property type="term" value="F:oxidoreductase activity, acting on paired donors, with incorporation or reduction of molecular oxygen"/>
    <property type="evidence" value="ECO:0007669"/>
    <property type="project" value="InterPro"/>
</dbReference>
<evidence type="ECO:0000313" key="8">
    <source>
        <dbReference type="EMBL" id="RWR80706.1"/>
    </source>
</evidence>
<organism evidence="8 9">
    <name type="scientific">Cinnamomum micranthum f. kanehirae</name>
    <dbReference type="NCBI Taxonomy" id="337451"/>
    <lineage>
        <taxon>Eukaryota</taxon>
        <taxon>Viridiplantae</taxon>
        <taxon>Streptophyta</taxon>
        <taxon>Embryophyta</taxon>
        <taxon>Tracheophyta</taxon>
        <taxon>Spermatophyta</taxon>
        <taxon>Magnoliopsida</taxon>
        <taxon>Magnoliidae</taxon>
        <taxon>Laurales</taxon>
        <taxon>Lauraceae</taxon>
        <taxon>Cinnamomum</taxon>
    </lineage>
</organism>
<dbReference type="InterPro" id="IPR036396">
    <property type="entry name" value="Cyt_P450_sf"/>
</dbReference>